<dbReference type="InterPro" id="IPR000552">
    <property type="entry name" value="Ribosomal_eL44"/>
</dbReference>
<dbReference type="AlphaFoldDB" id="A0A9Q0TY99"/>
<gene>
    <name evidence="6" type="ORF">OIU85_023254</name>
</gene>
<keyword evidence="3 4" id="KW-0687">Ribonucleoprotein</keyword>
<accession>A0A9Q0TY99</accession>
<reference evidence="6" key="1">
    <citation type="submission" date="2022-11" db="EMBL/GenBank/DDBJ databases">
        <authorList>
            <person name="Hyden B.L."/>
            <person name="Feng K."/>
            <person name="Yates T."/>
            <person name="Jawdy S."/>
            <person name="Smart L.B."/>
            <person name="Muchero W."/>
        </authorList>
    </citation>
    <scope>NUCLEOTIDE SEQUENCE</scope>
    <source>
        <tissue evidence="6">Shoot tip</tissue>
    </source>
</reference>
<dbReference type="Pfam" id="PF00935">
    <property type="entry name" value="Ribosomal_L44"/>
    <property type="match status" value="1"/>
</dbReference>
<dbReference type="PROSITE" id="PS01172">
    <property type="entry name" value="RIBOSOMAL_L44E"/>
    <property type="match status" value="1"/>
</dbReference>
<dbReference type="InterPro" id="IPR053708">
    <property type="entry name" value="Ribosomal_LSU_eL42"/>
</dbReference>
<dbReference type="OrthoDB" id="1588082at2759"/>
<evidence type="ECO:0000256" key="2">
    <source>
        <dbReference type="ARBA" id="ARBA00022980"/>
    </source>
</evidence>
<keyword evidence="7" id="KW-1185">Reference proteome</keyword>
<comment type="similarity">
    <text evidence="1 4">Belongs to the eukaryotic ribosomal protein eL42 family.</text>
</comment>
<feature type="region of interest" description="Disordered" evidence="5">
    <location>
        <begin position="85"/>
        <end position="110"/>
    </location>
</feature>
<dbReference type="GO" id="GO:1990904">
    <property type="term" value="C:ribonucleoprotein complex"/>
    <property type="evidence" value="ECO:0007669"/>
    <property type="project" value="UniProtKB-KW"/>
</dbReference>
<evidence type="ECO:0000256" key="4">
    <source>
        <dbReference type="RuleBase" id="RU000666"/>
    </source>
</evidence>
<evidence type="ECO:0000313" key="7">
    <source>
        <dbReference type="Proteomes" id="UP001151529"/>
    </source>
</evidence>
<dbReference type="PANTHER" id="PTHR10369">
    <property type="entry name" value="60S RIBOSOMAL PROTEIN L36A/L44"/>
    <property type="match status" value="1"/>
</dbReference>
<protein>
    <submittedName>
        <fullName evidence="6">60S RIBOSOMAL PROTEIN L44-LIKE</fullName>
    </submittedName>
</protein>
<evidence type="ECO:0000256" key="3">
    <source>
        <dbReference type="ARBA" id="ARBA00023274"/>
    </source>
</evidence>
<organism evidence="6 7">
    <name type="scientific">Salix viminalis</name>
    <name type="common">Common osier</name>
    <name type="synonym">Basket willow</name>
    <dbReference type="NCBI Taxonomy" id="40686"/>
    <lineage>
        <taxon>Eukaryota</taxon>
        <taxon>Viridiplantae</taxon>
        <taxon>Streptophyta</taxon>
        <taxon>Embryophyta</taxon>
        <taxon>Tracheophyta</taxon>
        <taxon>Spermatophyta</taxon>
        <taxon>Magnoliopsida</taxon>
        <taxon>eudicotyledons</taxon>
        <taxon>Gunneridae</taxon>
        <taxon>Pentapetalae</taxon>
        <taxon>rosids</taxon>
        <taxon>fabids</taxon>
        <taxon>Malpighiales</taxon>
        <taxon>Salicaceae</taxon>
        <taxon>Saliceae</taxon>
        <taxon>Salix</taxon>
    </lineage>
</organism>
<evidence type="ECO:0000256" key="1">
    <source>
        <dbReference type="ARBA" id="ARBA00009364"/>
    </source>
</evidence>
<name>A0A9Q0TY99_SALVM</name>
<dbReference type="InterPro" id="IPR011332">
    <property type="entry name" value="Ribosomal_zn-bd"/>
</dbReference>
<keyword evidence="2 4" id="KW-0689">Ribosomal protein</keyword>
<reference evidence="6" key="2">
    <citation type="journal article" date="2023" name="Int. J. Mol. Sci.">
        <title>De Novo Assembly and Annotation of 11 Diverse Shrub Willow (Salix) Genomes Reveals Novel Gene Organization in Sex-Linked Regions.</title>
        <authorList>
            <person name="Hyden B."/>
            <person name="Feng K."/>
            <person name="Yates T.B."/>
            <person name="Jawdy S."/>
            <person name="Cereghino C."/>
            <person name="Smart L.B."/>
            <person name="Muchero W."/>
        </authorList>
    </citation>
    <scope>NUCLEOTIDE SEQUENCE [LARGE SCALE GENOMIC DNA]</scope>
    <source>
        <tissue evidence="6">Shoot tip</tissue>
    </source>
</reference>
<dbReference type="GO" id="GO:0005840">
    <property type="term" value="C:ribosome"/>
    <property type="evidence" value="ECO:0007669"/>
    <property type="project" value="UniProtKB-KW"/>
</dbReference>
<dbReference type="FunFam" id="3.10.450.80:FF:000001">
    <property type="entry name" value="60S ribosomal protein L44"/>
    <property type="match status" value="1"/>
</dbReference>
<comment type="caution">
    <text evidence="6">The sequence shown here is derived from an EMBL/GenBank/DDBJ whole genome shotgun (WGS) entry which is preliminary data.</text>
</comment>
<dbReference type="GO" id="GO:0003735">
    <property type="term" value="F:structural constituent of ribosome"/>
    <property type="evidence" value="ECO:0007669"/>
    <property type="project" value="InterPro"/>
</dbReference>
<evidence type="ECO:0000256" key="5">
    <source>
        <dbReference type="SAM" id="MobiDB-lite"/>
    </source>
</evidence>
<proteinExistence type="inferred from homology"/>
<dbReference type="Proteomes" id="UP001151529">
    <property type="component" value="Chromosome 10"/>
</dbReference>
<dbReference type="EMBL" id="JAPFFL010000006">
    <property type="protein sequence ID" value="KAJ6720008.1"/>
    <property type="molecule type" value="Genomic_DNA"/>
</dbReference>
<sequence length="159" mass="17861">MWGLLVLDVSRINLPDYLENVVFNAGSTGCGVKFSSTGYFAKNGPVCLRVLVKEVVNVPKTKKTYCKNKECKKHTLHKVTQYKKGKDSLAAQGKRRYDRKQSGYGGQTKPVFHKKAKTTKKIVLRLQCQSCKHVSQHAIKRCKHFEIGGDKKGKGTSLF</sequence>
<dbReference type="Gene3D" id="3.10.450.80">
    <property type="match status" value="1"/>
</dbReference>
<dbReference type="GO" id="GO:0006412">
    <property type="term" value="P:translation"/>
    <property type="evidence" value="ECO:0007669"/>
    <property type="project" value="InterPro"/>
</dbReference>
<evidence type="ECO:0000313" key="6">
    <source>
        <dbReference type="EMBL" id="KAJ6720008.1"/>
    </source>
</evidence>
<dbReference type="SUPFAM" id="SSF57829">
    <property type="entry name" value="Zn-binding ribosomal proteins"/>
    <property type="match status" value="1"/>
</dbReference>